<sequence>MNRLQIYLLISHEWIARPQEYVPLPTHWAIFISPDIRAEGTLFNTLGAPFYGYTVDVRKNIRPVTSGGAGWLSLGLVHESKLERLEEIAKSTPEPVGKCRVWAKWFVERLVDEGVLHEVALQTFEAAPKKML</sequence>
<keyword evidence="2" id="KW-1185">Reference proteome</keyword>
<accession>A0A3M2SH13</accession>
<name>A0A3M2SH13_9HYPO</name>
<dbReference type="Proteomes" id="UP000277212">
    <property type="component" value="Unassembled WGS sequence"/>
</dbReference>
<reference evidence="1 2" key="1">
    <citation type="submission" date="2017-06" db="EMBL/GenBank/DDBJ databases">
        <title>Comparative genomic analysis of Ambrosia Fusariam Clade fungi.</title>
        <authorList>
            <person name="Stajich J.E."/>
            <person name="Carrillo J."/>
            <person name="Kijimoto T."/>
            <person name="Eskalen A."/>
            <person name="O'Donnell K."/>
            <person name="Kasson M."/>
        </authorList>
    </citation>
    <scope>NUCLEOTIDE SEQUENCE [LARGE SCALE GENOMIC DNA]</scope>
    <source>
        <strain evidence="1">UCR3666</strain>
    </source>
</reference>
<comment type="caution">
    <text evidence="1">The sequence shown here is derived from an EMBL/GenBank/DDBJ whole genome shotgun (WGS) entry which is preliminary data.</text>
</comment>
<protein>
    <submittedName>
        <fullName evidence="1">Uncharacterized protein</fullName>
    </submittedName>
</protein>
<gene>
    <name evidence="1" type="ORF">CDV36_003754</name>
</gene>
<evidence type="ECO:0000313" key="1">
    <source>
        <dbReference type="EMBL" id="RMJ16615.1"/>
    </source>
</evidence>
<evidence type="ECO:0000313" key="2">
    <source>
        <dbReference type="Proteomes" id="UP000277212"/>
    </source>
</evidence>
<proteinExistence type="predicted"/>
<dbReference type="AlphaFoldDB" id="A0A3M2SH13"/>
<dbReference type="InterPro" id="IPR046670">
    <property type="entry name" value="DUF6540"/>
</dbReference>
<organism evidence="1 2">
    <name type="scientific">Fusarium kuroshium</name>
    <dbReference type="NCBI Taxonomy" id="2010991"/>
    <lineage>
        <taxon>Eukaryota</taxon>
        <taxon>Fungi</taxon>
        <taxon>Dikarya</taxon>
        <taxon>Ascomycota</taxon>
        <taxon>Pezizomycotina</taxon>
        <taxon>Sordariomycetes</taxon>
        <taxon>Hypocreomycetidae</taxon>
        <taxon>Hypocreales</taxon>
        <taxon>Nectriaceae</taxon>
        <taxon>Fusarium</taxon>
        <taxon>Fusarium solani species complex</taxon>
    </lineage>
</organism>
<dbReference type="OrthoDB" id="2999773at2759"/>
<dbReference type="STRING" id="2010991.A0A3M2SH13"/>
<dbReference type="Pfam" id="PF20174">
    <property type="entry name" value="DUF6540"/>
    <property type="match status" value="1"/>
</dbReference>
<dbReference type="EMBL" id="NKUJ01000045">
    <property type="protein sequence ID" value="RMJ16615.1"/>
    <property type="molecule type" value="Genomic_DNA"/>
</dbReference>